<dbReference type="AlphaFoldDB" id="A0A8A1L726"/>
<dbReference type="Proteomes" id="UP000663419">
    <property type="component" value="Chromosome 1"/>
</dbReference>
<evidence type="ECO:0000313" key="2">
    <source>
        <dbReference type="EMBL" id="QSS49919.1"/>
    </source>
</evidence>
<keyword evidence="1" id="KW-1133">Transmembrane helix</keyword>
<evidence type="ECO:0000256" key="1">
    <source>
        <dbReference type="SAM" id="Phobius"/>
    </source>
</evidence>
<feature type="transmembrane region" description="Helical" evidence="1">
    <location>
        <begin position="23"/>
        <end position="43"/>
    </location>
</feature>
<protein>
    <submittedName>
        <fullName evidence="2">Uncharacterized protein</fullName>
    </submittedName>
</protein>
<accession>A0A8A1L726</accession>
<reference evidence="2" key="1">
    <citation type="submission" date="2021-01" db="EMBL/GenBank/DDBJ databases">
        <title>Chromosome-level genome assembly of a human fungal pathogen reveals clustering of transcriptionally co-regulated genes.</title>
        <authorList>
            <person name="Voorhies M."/>
            <person name="Cohen S."/>
            <person name="Shea T.P."/>
            <person name="Petrus S."/>
            <person name="Munoz J.F."/>
            <person name="Poplawski S."/>
            <person name="Goldman W.E."/>
            <person name="Michael T."/>
            <person name="Cuomo C.A."/>
            <person name="Sil A."/>
            <person name="Beyhan S."/>
        </authorList>
    </citation>
    <scope>NUCLEOTIDE SEQUENCE</scope>
    <source>
        <strain evidence="2">H88</strain>
    </source>
</reference>
<sequence>MEPVEFPPPAYCGKRGMWGCSPLFFGSLAVIGAWVDIMMTLVAEGENWLMRGLACEFGDGDDGNDDDGGDDDDAWRRDDVLLLRATEQLREGLAI</sequence>
<keyword evidence="1" id="KW-0472">Membrane</keyword>
<name>A0A8A1L726_AJEC8</name>
<keyword evidence="1" id="KW-0812">Transmembrane</keyword>
<proteinExistence type="predicted"/>
<evidence type="ECO:0000313" key="3">
    <source>
        <dbReference type="Proteomes" id="UP000663419"/>
    </source>
</evidence>
<dbReference type="VEuPathDB" id="FungiDB:I7I53_10435"/>
<gene>
    <name evidence="2" type="ORF">I7I53_10435</name>
</gene>
<dbReference type="EMBL" id="CP069102">
    <property type="protein sequence ID" value="QSS49919.1"/>
    <property type="molecule type" value="Genomic_DNA"/>
</dbReference>
<organism evidence="2 3">
    <name type="scientific">Ajellomyces capsulatus (strain H88)</name>
    <name type="common">Darling's disease fungus</name>
    <name type="synonym">Histoplasma capsulatum</name>
    <dbReference type="NCBI Taxonomy" id="544711"/>
    <lineage>
        <taxon>Eukaryota</taxon>
        <taxon>Fungi</taxon>
        <taxon>Dikarya</taxon>
        <taxon>Ascomycota</taxon>
        <taxon>Pezizomycotina</taxon>
        <taxon>Eurotiomycetes</taxon>
        <taxon>Eurotiomycetidae</taxon>
        <taxon>Onygenales</taxon>
        <taxon>Ajellomycetaceae</taxon>
        <taxon>Histoplasma</taxon>
    </lineage>
</organism>